<evidence type="ECO:0000313" key="1">
    <source>
        <dbReference type="EMBL" id="UXN61782.1"/>
    </source>
</evidence>
<gene>
    <name evidence="1" type="ORF">N8E88_17215</name>
</gene>
<sequence length="556" mass="61966">MYRYDEFDHAFVSARVEQFKDQVERRLSGELTEEQFRPLRLMNGVYLQLHAYMLRVAVPYGTLSSRQMHKLAHIARHYDRGYGHFTTRQNIQYNWPALKDIPAVLDELASVEMHALQTSGNCIRNVTADHFAGAAADEVGDPRPYAEILRQWSSMHPEFSYLPRKFKIAVTGADRDRAAIQVHDIGLHLKKNEAGELGFAVYVGGGQGRTPMVAKKIRDFLPVEDLLTYTTAIVRVYNLNGRRDNKYKARIKILVHETGTEEITRQIEAEWQAIRETDLKLPQQDVDAIDTYFAPPNLVQRPEGWSGLAAARKADHAFSAWVDQNVTPHKNPDYGVVTISLKPIGGIPGDATDAQMDLVADIAEKFSYDEIRVSHEQNLVLPHVAIADLRIVYDLLLTDGLATANAGLITDIISCPGLDYCALATARSIPVAQRISERFGDPERQADIGELKLKISGCINACGHHHVGHIGILGVEKKGEELYQISLGGSGDEICTIGDITGRGFSSEEIVDAIETIVDRYLEIRTDKEETFLATYRRVGAAPFKDALYSEVANAA</sequence>
<reference evidence="1" key="1">
    <citation type="submission" date="2022-09" db="EMBL/GenBank/DDBJ databases">
        <title>Interaction between co-microsymbionts with complementary sets of symbiotic genes in legume-rhizobium systems.</title>
        <authorList>
            <person name="Safronova V."/>
            <person name="Sazanova A."/>
            <person name="Afonin A."/>
            <person name="Chirak E."/>
        </authorList>
    </citation>
    <scope>NUCLEOTIDE SEQUENCE</scope>
    <source>
        <strain evidence="1">A18/3m</strain>
    </source>
</reference>
<dbReference type="EMBL" id="CP104973">
    <property type="protein sequence ID" value="UXN61782.1"/>
    <property type="molecule type" value="Genomic_DNA"/>
</dbReference>
<protein>
    <submittedName>
        <fullName evidence="1">Nitrite/sulfite reductase</fullName>
    </submittedName>
</protein>
<dbReference type="Proteomes" id="UP001061991">
    <property type="component" value="Chromosome"/>
</dbReference>
<keyword evidence="2" id="KW-1185">Reference proteome</keyword>
<evidence type="ECO:0000313" key="2">
    <source>
        <dbReference type="Proteomes" id="UP001061991"/>
    </source>
</evidence>
<name>A0ACD4D7G1_9HYPH</name>
<proteinExistence type="predicted"/>
<accession>A0ACD4D7G1</accession>
<organism evidence="1 2">
    <name type="scientific">Phyllobacterium zundukense</name>
    <dbReference type="NCBI Taxonomy" id="1867719"/>
    <lineage>
        <taxon>Bacteria</taxon>
        <taxon>Pseudomonadati</taxon>
        <taxon>Pseudomonadota</taxon>
        <taxon>Alphaproteobacteria</taxon>
        <taxon>Hyphomicrobiales</taxon>
        <taxon>Phyllobacteriaceae</taxon>
        <taxon>Phyllobacterium</taxon>
    </lineage>
</organism>